<keyword evidence="2" id="KW-1185">Reference proteome</keyword>
<dbReference type="InterPro" id="IPR007922">
    <property type="entry name" value="DciA-like"/>
</dbReference>
<organism evidence="1 2">
    <name type="scientific">Leeuwenhoekiella aequorea</name>
    <dbReference type="NCBI Taxonomy" id="283736"/>
    <lineage>
        <taxon>Bacteria</taxon>
        <taxon>Pseudomonadati</taxon>
        <taxon>Bacteroidota</taxon>
        <taxon>Flavobacteriia</taxon>
        <taxon>Flavobacteriales</taxon>
        <taxon>Flavobacteriaceae</taxon>
        <taxon>Leeuwenhoekiella</taxon>
    </lineage>
</organism>
<dbReference type="Proteomes" id="UP000289238">
    <property type="component" value="Unassembled WGS sequence"/>
</dbReference>
<gene>
    <name evidence="1" type="ORF">DSM00_1142</name>
</gene>
<sequence>MAKRDADPKSLRDVLGSFVEKNKLQTGIDKVNVADAWRDIMGPAINKYTTQIKLDKDKLFVQLSSSVLREELGYGKEKIVRNLNEELGKEVIKTIVLR</sequence>
<dbReference type="PANTHER" id="PTHR36456:SF1">
    <property type="entry name" value="UPF0232 PROTEIN SCO3875"/>
    <property type="match status" value="1"/>
</dbReference>
<dbReference type="OrthoDB" id="9804942at2"/>
<dbReference type="RefSeq" id="WP_128757048.1">
    <property type="nucleotide sequence ID" value="NZ_QOVM01000002.1"/>
</dbReference>
<evidence type="ECO:0000313" key="2">
    <source>
        <dbReference type="Proteomes" id="UP000289238"/>
    </source>
</evidence>
<dbReference type="PANTHER" id="PTHR36456">
    <property type="entry name" value="UPF0232 PROTEIN SCO3875"/>
    <property type="match status" value="1"/>
</dbReference>
<protein>
    <recommendedName>
        <fullName evidence="3">Nucleic acid-binding Zn ribbon protein</fullName>
    </recommendedName>
</protein>
<evidence type="ECO:0000313" key="1">
    <source>
        <dbReference type="EMBL" id="RXG23528.1"/>
    </source>
</evidence>
<proteinExistence type="predicted"/>
<name>A0A4Q0PAP8_9FLAO</name>
<dbReference type="Pfam" id="PF05258">
    <property type="entry name" value="DciA"/>
    <property type="match status" value="1"/>
</dbReference>
<accession>A0A4Q0PAP8</accession>
<reference evidence="1 2" key="1">
    <citation type="submission" date="2018-07" db="EMBL/GenBank/DDBJ databases">
        <title>Leeuwenhoekiella genomics.</title>
        <authorList>
            <person name="Tahon G."/>
            <person name="Willems A."/>
        </authorList>
    </citation>
    <scope>NUCLEOTIDE SEQUENCE [LARGE SCALE GENOMIC DNA]</scope>
    <source>
        <strain evidence="1 2">LMG 22550</strain>
    </source>
</reference>
<evidence type="ECO:0008006" key="3">
    <source>
        <dbReference type="Google" id="ProtNLM"/>
    </source>
</evidence>
<comment type="caution">
    <text evidence="1">The sequence shown here is derived from an EMBL/GenBank/DDBJ whole genome shotgun (WGS) entry which is preliminary data.</text>
</comment>
<dbReference type="AlphaFoldDB" id="A0A4Q0PAP8"/>
<dbReference type="EMBL" id="QOVM01000002">
    <property type="protein sequence ID" value="RXG23528.1"/>
    <property type="molecule type" value="Genomic_DNA"/>
</dbReference>